<dbReference type="OrthoDB" id="9768177at2"/>
<dbReference type="InterPro" id="IPR008969">
    <property type="entry name" value="CarboxyPept-like_regulatory"/>
</dbReference>
<dbReference type="InterPro" id="IPR039426">
    <property type="entry name" value="TonB-dep_rcpt-like"/>
</dbReference>
<evidence type="ECO:0000313" key="10">
    <source>
        <dbReference type="Proteomes" id="UP000318733"/>
    </source>
</evidence>
<dbReference type="PROSITE" id="PS52016">
    <property type="entry name" value="TONB_DEPENDENT_REC_3"/>
    <property type="match status" value="1"/>
</dbReference>
<evidence type="ECO:0000256" key="4">
    <source>
        <dbReference type="ARBA" id="ARBA00022692"/>
    </source>
</evidence>
<sequence>MKFRTIPIVMHAACPNFKQLLRIMKLSTLLLIIGLVQASAKGYSQVTLNEKHSSLENVLQKIEKQTNYIFIYDEDKLNIADIDVHVSNASLTEALDACFKDMPVSYSIVGNNIILKPAAPSLVERIKNLFDDPITVRGIITDTTGRPLSHATVFFIKRKNRPGGYGNGTAAAGLPVAVPATSNANQATTQSLPQATAQVAVVSEVTYVTDDNGLFYIDAEEGDELGISFVGYKTYTFKVKKNMPFLRVELHAVTSKLREVFVQTGYQKLSKERATGSFSKPDLKIIANRSSTLDLIGRLEGQIPGMIVAPYYENGYNYNQATGTQTQKSVIRGESSIRLTTEPLYVVNGVIVPDFSSVNLDNIADITVLKDAAAAAIWGAQAGNGVIVVTTKAGSRNQRVKISYNGFMNFEGKPDFDYARKRYMSSSQYIAVAKQLFDPADFPYSDINSPYNYNTIAPSQQVLYNQNQGLITAARANAQLDSMAQIDNTKQFKDLWLRNAFTTSHTLSASGGSGTYAIYGSLGYTDSHGSSIGQNSSTYKIDLNQSFTPNDRFSFSLDAQLADNVSSSKSPLAIEPDILPYQLFKDANGNNINLPYLSGWTPDVIKQYSTASGIDLGTYQPLDELDYTNNRINSYAINLVGNAAVRIWKGLQYLGTYGYSVSPTEMLYTQNNKAYSYRKQLLNNTMPGDPPTYLIPVDGEYYQPSNNNQRSWTVRNQLAYTYSGRDGNDLLSLQAGQEANERKANTRQETIYGYDPQLESYPLLDYYTLNQGVFGTVGGYGGYVQQPFRETETVTRYNSYFALASYTLNRKYSIDGSWRRDHSNLFGSDVSAQNKPSYSMGGKWNVKGENFMSPAKWLDALALRGTYGITGNSPYLNAGTVYDVLGAEQIPNYYYPVIGGPAYNLSSPQNNKLSWEATHTTNLAVDFGVLNNRLTGSIEYYHKSTTDLLGSAPENYFTGSTSATTNIGDLVNNGINISLNSTNITTTNFTWQSGFVLGHNTNKLVKYQVPQSYENSPSYRLFSSYAVGYSSNSLFAYRYAGLDGTGDPLVYLANGKTTKKPDVPLGTDLKYMGTTTPKFNGSINNFFRYKQFDLSINITYNLGGVMRRDVNTFYSGMITTSNDLGGNLNVDFLDRWQKPGDEKKTNIPRYLPVENYGDRSTTFYQDADINVVSSSYLKLNEATLSYNLDAAALRWLKIQSASLRLQLNNVLLWKANKYGINPEFAAAQYGARGIPVGQHTITLGANINF</sequence>
<dbReference type="AlphaFoldDB" id="A0A556M939"/>
<keyword evidence="10" id="KW-1185">Reference proteome</keyword>
<dbReference type="InterPro" id="IPR012910">
    <property type="entry name" value="Plug_dom"/>
</dbReference>
<evidence type="ECO:0000256" key="2">
    <source>
        <dbReference type="ARBA" id="ARBA00022448"/>
    </source>
</evidence>
<evidence type="ECO:0000256" key="1">
    <source>
        <dbReference type="ARBA" id="ARBA00004571"/>
    </source>
</evidence>
<keyword evidence="5 7" id="KW-0472">Membrane</keyword>
<dbReference type="InterPro" id="IPR023996">
    <property type="entry name" value="TonB-dep_OMP_SusC/RagA"/>
</dbReference>
<proteinExistence type="inferred from homology"/>
<evidence type="ECO:0000259" key="8">
    <source>
        <dbReference type="Pfam" id="PF07715"/>
    </source>
</evidence>
<reference evidence="9 10" key="1">
    <citation type="submission" date="2019-07" db="EMBL/GenBank/DDBJ databases">
        <authorList>
            <person name="Huq M.A."/>
        </authorList>
    </citation>
    <scope>NUCLEOTIDE SEQUENCE [LARGE SCALE GENOMIC DNA]</scope>
    <source>
        <strain evidence="9 10">MAH-19</strain>
    </source>
</reference>
<evidence type="ECO:0000256" key="5">
    <source>
        <dbReference type="ARBA" id="ARBA00023136"/>
    </source>
</evidence>
<evidence type="ECO:0000313" key="9">
    <source>
        <dbReference type="EMBL" id="TSJ36413.1"/>
    </source>
</evidence>
<comment type="similarity">
    <text evidence="7">Belongs to the TonB-dependent receptor family.</text>
</comment>
<name>A0A556M939_9SPHI</name>
<dbReference type="SUPFAM" id="SSF56935">
    <property type="entry name" value="Porins"/>
    <property type="match status" value="1"/>
</dbReference>
<dbReference type="Pfam" id="PF07715">
    <property type="entry name" value="Plug"/>
    <property type="match status" value="1"/>
</dbReference>
<dbReference type="InterPro" id="IPR037066">
    <property type="entry name" value="Plug_dom_sf"/>
</dbReference>
<dbReference type="Proteomes" id="UP000318733">
    <property type="component" value="Unassembled WGS sequence"/>
</dbReference>
<dbReference type="GO" id="GO:0009279">
    <property type="term" value="C:cell outer membrane"/>
    <property type="evidence" value="ECO:0007669"/>
    <property type="project" value="UniProtKB-SubCell"/>
</dbReference>
<accession>A0A556M939</accession>
<gene>
    <name evidence="9" type="ORF">FO440_23210</name>
</gene>
<dbReference type="SUPFAM" id="SSF49464">
    <property type="entry name" value="Carboxypeptidase regulatory domain-like"/>
    <property type="match status" value="1"/>
</dbReference>
<comment type="subcellular location">
    <subcellularLocation>
        <location evidence="1 7">Cell outer membrane</location>
        <topology evidence="1 7">Multi-pass membrane protein</topology>
    </subcellularLocation>
</comment>
<keyword evidence="6 7" id="KW-0998">Cell outer membrane</keyword>
<dbReference type="InterPro" id="IPR036942">
    <property type="entry name" value="Beta-barrel_TonB_sf"/>
</dbReference>
<dbReference type="Gene3D" id="2.170.130.10">
    <property type="entry name" value="TonB-dependent receptor, plug domain"/>
    <property type="match status" value="1"/>
</dbReference>
<dbReference type="NCBIfam" id="TIGR04057">
    <property type="entry name" value="SusC_RagA_signa"/>
    <property type="match status" value="1"/>
</dbReference>
<keyword evidence="3 7" id="KW-1134">Transmembrane beta strand</keyword>
<keyword evidence="4 7" id="KW-0812">Transmembrane</keyword>
<protein>
    <submittedName>
        <fullName evidence="9">SusC/RagA family TonB-linked outer membrane protein</fullName>
    </submittedName>
</protein>
<dbReference type="NCBIfam" id="TIGR04056">
    <property type="entry name" value="OMP_RagA_SusC"/>
    <property type="match status" value="1"/>
</dbReference>
<dbReference type="EMBL" id="VLPK01000007">
    <property type="protein sequence ID" value="TSJ36413.1"/>
    <property type="molecule type" value="Genomic_DNA"/>
</dbReference>
<feature type="domain" description="TonB-dependent receptor plug" evidence="8">
    <location>
        <begin position="303"/>
        <end position="386"/>
    </location>
</feature>
<dbReference type="Gene3D" id="2.40.170.20">
    <property type="entry name" value="TonB-dependent receptor, beta-barrel domain"/>
    <property type="match status" value="1"/>
</dbReference>
<comment type="caution">
    <text evidence="9">The sequence shown here is derived from an EMBL/GenBank/DDBJ whole genome shotgun (WGS) entry which is preliminary data.</text>
</comment>
<evidence type="ECO:0000256" key="7">
    <source>
        <dbReference type="PROSITE-ProRule" id="PRU01360"/>
    </source>
</evidence>
<evidence type="ECO:0000256" key="6">
    <source>
        <dbReference type="ARBA" id="ARBA00023237"/>
    </source>
</evidence>
<organism evidence="9 10">
    <name type="scientific">Mucilaginibacter corticis</name>
    <dbReference type="NCBI Taxonomy" id="2597670"/>
    <lineage>
        <taxon>Bacteria</taxon>
        <taxon>Pseudomonadati</taxon>
        <taxon>Bacteroidota</taxon>
        <taxon>Sphingobacteriia</taxon>
        <taxon>Sphingobacteriales</taxon>
        <taxon>Sphingobacteriaceae</taxon>
        <taxon>Mucilaginibacter</taxon>
    </lineage>
</organism>
<keyword evidence="2 7" id="KW-0813">Transport</keyword>
<evidence type="ECO:0000256" key="3">
    <source>
        <dbReference type="ARBA" id="ARBA00022452"/>
    </source>
</evidence>
<dbReference type="InterPro" id="IPR023997">
    <property type="entry name" value="TonB-dep_OMP_SusC/RagA_CS"/>
</dbReference>